<dbReference type="InterPro" id="IPR033122">
    <property type="entry name" value="LETM1-like_RBD"/>
</dbReference>
<comment type="subcellular location">
    <subcellularLocation>
        <location evidence="1">Mitochondrion inner membrane</location>
        <topology evidence="1">Single-pass membrane protein</topology>
    </subcellularLocation>
</comment>
<evidence type="ECO:0000256" key="4">
    <source>
        <dbReference type="ARBA" id="ARBA00022448"/>
    </source>
</evidence>
<protein>
    <recommendedName>
        <fullName evidence="3">Mitochondrial proton/calcium exchanger protein</fullName>
    </recommendedName>
    <alternativeName>
        <fullName evidence="17">Leucine zipper-EF-hand-containing transmembrane protein 1</fullName>
    </alternativeName>
</protein>
<dbReference type="GO" id="GO:0005743">
    <property type="term" value="C:mitochondrial inner membrane"/>
    <property type="evidence" value="ECO:0007669"/>
    <property type="project" value="UniProtKB-SubCell"/>
</dbReference>
<dbReference type="STRING" id="282301.A0A1I8HIB7"/>
<dbReference type="GO" id="GO:0015297">
    <property type="term" value="F:antiporter activity"/>
    <property type="evidence" value="ECO:0007669"/>
    <property type="project" value="UniProtKB-KW"/>
</dbReference>
<evidence type="ECO:0000313" key="18">
    <source>
        <dbReference type="Proteomes" id="UP000095280"/>
    </source>
</evidence>
<dbReference type="AlphaFoldDB" id="A0A1I8HIB7"/>
<reference evidence="19" key="1">
    <citation type="submission" date="2016-11" db="UniProtKB">
        <authorList>
            <consortium name="WormBaseParasite"/>
        </authorList>
    </citation>
    <scope>IDENTIFICATION</scope>
</reference>
<comment type="similarity">
    <text evidence="2">Belongs to the LETM1 family.</text>
</comment>
<keyword evidence="18" id="KW-1185">Reference proteome</keyword>
<keyword evidence="12" id="KW-1133">Transmembrane helix</keyword>
<dbReference type="GO" id="GO:0005509">
    <property type="term" value="F:calcium ion binding"/>
    <property type="evidence" value="ECO:0007669"/>
    <property type="project" value="InterPro"/>
</dbReference>
<dbReference type="PROSITE" id="PS51758">
    <property type="entry name" value="LETM1_RBD"/>
    <property type="match status" value="1"/>
</dbReference>
<dbReference type="InterPro" id="IPR044202">
    <property type="entry name" value="LETM1/MDM38-like"/>
</dbReference>
<dbReference type="Gene3D" id="1.10.238.10">
    <property type="entry name" value="EF-hand"/>
    <property type="match status" value="1"/>
</dbReference>
<keyword evidence="14" id="KW-0406">Ion transport</keyword>
<evidence type="ECO:0000256" key="15">
    <source>
        <dbReference type="ARBA" id="ARBA00023128"/>
    </source>
</evidence>
<dbReference type="InterPro" id="IPR011992">
    <property type="entry name" value="EF-hand-dom_pair"/>
</dbReference>
<evidence type="ECO:0000256" key="10">
    <source>
        <dbReference type="ARBA" id="ARBA00022837"/>
    </source>
</evidence>
<dbReference type="InterPro" id="IPR002048">
    <property type="entry name" value="EF_hand_dom"/>
</dbReference>
<dbReference type="PANTHER" id="PTHR14009">
    <property type="entry name" value="LEUCINE ZIPPER-EF-HAND CONTAINING TRANSMEMBRANE PROTEIN"/>
    <property type="match status" value="1"/>
</dbReference>
<evidence type="ECO:0000256" key="8">
    <source>
        <dbReference type="ARBA" id="ARBA00022723"/>
    </source>
</evidence>
<organism evidence="18 19">
    <name type="scientific">Macrostomum lignano</name>
    <dbReference type="NCBI Taxonomy" id="282301"/>
    <lineage>
        <taxon>Eukaryota</taxon>
        <taxon>Metazoa</taxon>
        <taxon>Spiralia</taxon>
        <taxon>Lophotrochozoa</taxon>
        <taxon>Platyhelminthes</taxon>
        <taxon>Rhabditophora</taxon>
        <taxon>Macrostomorpha</taxon>
        <taxon>Macrostomida</taxon>
        <taxon>Macrostomidae</taxon>
        <taxon>Macrostomum</taxon>
    </lineage>
</organism>
<keyword evidence="11" id="KW-0809">Transit peptide</keyword>
<dbReference type="Proteomes" id="UP000095280">
    <property type="component" value="Unplaced"/>
</dbReference>
<dbReference type="PROSITE" id="PS50222">
    <property type="entry name" value="EF_HAND_2"/>
    <property type="match status" value="1"/>
</dbReference>
<evidence type="ECO:0000256" key="14">
    <source>
        <dbReference type="ARBA" id="ARBA00023065"/>
    </source>
</evidence>
<accession>A0A1I8HIB7</accession>
<evidence type="ECO:0000256" key="5">
    <source>
        <dbReference type="ARBA" id="ARBA00022449"/>
    </source>
</evidence>
<evidence type="ECO:0000256" key="1">
    <source>
        <dbReference type="ARBA" id="ARBA00004434"/>
    </source>
</evidence>
<evidence type="ECO:0000256" key="13">
    <source>
        <dbReference type="ARBA" id="ARBA00023054"/>
    </source>
</evidence>
<dbReference type="PANTHER" id="PTHR14009:SF1">
    <property type="entry name" value="MITOCHONDRIAL PROTON_CALCIUM EXCHANGER PROTEIN"/>
    <property type="match status" value="1"/>
</dbReference>
<keyword evidence="16" id="KW-0472">Membrane</keyword>
<keyword evidence="6" id="KW-0109">Calcium transport</keyword>
<sequence>MHYVVFSGSRICFQRLYSNAILSRQAACISQAASSERWQWHQQQRLRHQQPLLLNRAQHPIQSQLASVLLIRGLHSSCCHRTGDEIKNKPPPPPPASPPAKTQSQPPTARPSLPARIWHEILHYWNGFRLLALETRIALRISLKYMRGATISRRERRHLVRTVADLFRMVPFLFFIVIPFMEFLLPFYIKFMPFMLPSTFKEKDKEAEKLRIKLKAKLETAKFLQETLYEGFQAKTTDKSNREALADFRRFMQKCTTASRYATTDELLRFSALFADELTLDNLERPQLMAICKLLDMAAVGSKAMILLQLELRLRQLHTDDLMIRDEGVDRLNVTELQAACRARGMPALGVSEDRLREQLSQWLDLHLVHSVPVSLLLLSRLLHFPDSVDAEERLRKVIGSLPEQAIRSAEASSSEADSRTRLEALKSRDRAIRSEEAEIKKTQKQKKKHQQEEVADVLTTADSAERLRDPAEAAGATTGRSATAAGDAASDGADIDVGAADLQALESAIDEVSAKALDEEEIRELKEELSEYFSGLADAPIVGDVRRERSKEEKRAAKLLSAKVDRLLHEMDGMFDKVYSEKEALERRLHKAERDQAELSNDAAESSVDVATDMERQLAKQIAKHREQVLSMNDILLALRRLQKMPDDDKWERILQVLDEDKDGKIEVQHVVKVIELLGSENLRLSSRDLTKLLETLDKEKLLSLKGKDKDKDPGRKLLD</sequence>
<name>A0A1I8HIB7_9PLAT</name>
<keyword evidence="7" id="KW-0812">Transmembrane</keyword>
<keyword evidence="10" id="KW-0106">Calcium</keyword>
<evidence type="ECO:0000256" key="12">
    <source>
        <dbReference type="ARBA" id="ARBA00022989"/>
    </source>
</evidence>
<dbReference type="OrthoDB" id="624114at2759"/>
<evidence type="ECO:0000256" key="9">
    <source>
        <dbReference type="ARBA" id="ARBA00022792"/>
    </source>
</evidence>
<evidence type="ECO:0000256" key="2">
    <source>
        <dbReference type="ARBA" id="ARBA00009584"/>
    </source>
</evidence>
<evidence type="ECO:0000256" key="16">
    <source>
        <dbReference type="ARBA" id="ARBA00023136"/>
    </source>
</evidence>
<keyword evidence="15" id="KW-0496">Mitochondrion</keyword>
<dbReference type="InterPro" id="IPR059005">
    <property type="entry name" value="LETM1_C"/>
</dbReference>
<keyword evidence="4" id="KW-0813">Transport</keyword>
<evidence type="ECO:0000256" key="17">
    <source>
        <dbReference type="ARBA" id="ARBA00031360"/>
    </source>
</evidence>
<dbReference type="Pfam" id="PF07766">
    <property type="entry name" value="LETM1_RBD"/>
    <property type="match status" value="1"/>
</dbReference>
<keyword evidence="5" id="KW-0050">Antiport</keyword>
<dbReference type="Pfam" id="PF26561">
    <property type="entry name" value="LETM1_C"/>
    <property type="match status" value="1"/>
</dbReference>
<keyword evidence="8" id="KW-0479">Metal-binding</keyword>
<keyword evidence="9" id="KW-0999">Mitochondrion inner membrane</keyword>
<dbReference type="GO" id="GO:0043022">
    <property type="term" value="F:ribosome binding"/>
    <property type="evidence" value="ECO:0007669"/>
    <property type="project" value="InterPro"/>
</dbReference>
<dbReference type="GO" id="GO:0030003">
    <property type="term" value="P:intracellular monoatomic cation homeostasis"/>
    <property type="evidence" value="ECO:0007669"/>
    <property type="project" value="TreeGrafter"/>
</dbReference>
<evidence type="ECO:0000256" key="7">
    <source>
        <dbReference type="ARBA" id="ARBA00022692"/>
    </source>
</evidence>
<keyword evidence="13" id="KW-0175">Coiled coil</keyword>
<dbReference type="SUPFAM" id="SSF47473">
    <property type="entry name" value="EF-hand"/>
    <property type="match status" value="1"/>
</dbReference>
<evidence type="ECO:0000256" key="3">
    <source>
        <dbReference type="ARBA" id="ARBA00020557"/>
    </source>
</evidence>
<dbReference type="WBParaSite" id="maker-uti_cns_0006296-snap-gene-0.15-mRNA-1">
    <property type="protein sequence ID" value="maker-uti_cns_0006296-snap-gene-0.15-mRNA-1"/>
    <property type="gene ID" value="maker-uti_cns_0006296-snap-gene-0.15"/>
</dbReference>
<proteinExistence type="inferred from homology"/>
<evidence type="ECO:0000313" key="19">
    <source>
        <dbReference type="WBParaSite" id="maker-uti_cns_0006296-snap-gene-0.15-mRNA-1"/>
    </source>
</evidence>
<evidence type="ECO:0000256" key="6">
    <source>
        <dbReference type="ARBA" id="ARBA00022568"/>
    </source>
</evidence>
<evidence type="ECO:0000256" key="11">
    <source>
        <dbReference type="ARBA" id="ARBA00022946"/>
    </source>
</evidence>